<dbReference type="Proteomes" id="UP000037460">
    <property type="component" value="Unassembled WGS sequence"/>
</dbReference>
<sequence>MVAAQELELVDLEEDTLLFRMAADNVLELSVDGTRHCPSIKSIEYDVIEGWVVTQGATGAERGQFQFQPERQLQQAEALRALAAQTGVPFRELDTPLPPSIEALLVDDDLKESRPGVRILYNRVLSVYPNEDAALEAIARNSALVLPYLNKPFHIDGSWRVLTEKMSEAEALEVITKNPGVLTSNPIGLRGASADDIKRAAAVVDVVEAVPVNARWGAVAVATAGATWLIFGGFITSFKGFSMTGVNPF</sequence>
<proteinExistence type="predicted"/>
<dbReference type="AlphaFoldDB" id="A0A0M0JLM3"/>
<evidence type="ECO:0000313" key="1">
    <source>
        <dbReference type="EMBL" id="KOO27173.1"/>
    </source>
</evidence>
<protein>
    <submittedName>
        <fullName evidence="1">Uncharacterized protein</fullName>
    </submittedName>
</protein>
<organism evidence="1 2">
    <name type="scientific">Chrysochromulina tobinii</name>
    <dbReference type="NCBI Taxonomy" id="1460289"/>
    <lineage>
        <taxon>Eukaryota</taxon>
        <taxon>Haptista</taxon>
        <taxon>Haptophyta</taxon>
        <taxon>Prymnesiophyceae</taxon>
        <taxon>Prymnesiales</taxon>
        <taxon>Chrysochromulinaceae</taxon>
        <taxon>Chrysochromulina</taxon>
    </lineage>
</organism>
<accession>A0A0M0JLM3</accession>
<reference evidence="2" key="1">
    <citation type="journal article" date="2015" name="PLoS Genet.">
        <title>Genome Sequence and Transcriptome Analyses of Chrysochromulina tobin: Metabolic Tools for Enhanced Algal Fitness in the Prominent Order Prymnesiales (Haptophyceae).</title>
        <authorList>
            <person name="Hovde B.T."/>
            <person name="Deodato C.R."/>
            <person name="Hunsperger H.M."/>
            <person name="Ryken S.A."/>
            <person name="Yost W."/>
            <person name="Jha R.K."/>
            <person name="Patterson J."/>
            <person name="Monnat R.J. Jr."/>
            <person name="Barlow S.B."/>
            <person name="Starkenburg S.R."/>
            <person name="Cattolico R.A."/>
        </authorList>
    </citation>
    <scope>NUCLEOTIDE SEQUENCE</scope>
    <source>
        <strain evidence="2">CCMP291</strain>
    </source>
</reference>
<dbReference type="EMBL" id="JWZX01002749">
    <property type="protein sequence ID" value="KOO27173.1"/>
    <property type="molecule type" value="Genomic_DNA"/>
</dbReference>
<gene>
    <name evidence="1" type="ORF">Ctob_009852</name>
</gene>
<evidence type="ECO:0000313" key="2">
    <source>
        <dbReference type="Proteomes" id="UP000037460"/>
    </source>
</evidence>
<keyword evidence="2" id="KW-1185">Reference proteome</keyword>
<name>A0A0M0JLM3_9EUKA</name>
<comment type="caution">
    <text evidence="1">The sequence shown here is derived from an EMBL/GenBank/DDBJ whole genome shotgun (WGS) entry which is preliminary data.</text>
</comment>